<feature type="domain" description="Reelin" evidence="11">
    <location>
        <begin position="15"/>
        <end position="183"/>
    </location>
</feature>
<feature type="compositionally biased region" description="Gly residues" evidence="9">
    <location>
        <begin position="253"/>
        <end position="264"/>
    </location>
</feature>
<dbReference type="AlphaFoldDB" id="A0A9D4IZN3"/>
<dbReference type="CDD" id="cd08544">
    <property type="entry name" value="Reeler"/>
    <property type="match status" value="1"/>
</dbReference>
<dbReference type="GO" id="GO:0016020">
    <property type="term" value="C:membrane"/>
    <property type="evidence" value="ECO:0007669"/>
    <property type="project" value="TreeGrafter"/>
</dbReference>
<dbReference type="PANTHER" id="PTHR45828">
    <property type="entry name" value="CYTOCHROME B561/FERRIC REDUCTASE TRANSMEMBRANE"/>
    <property type="match status" value="1"/>
</dbReference>
<dbReference type="InterPro" id="IPR002861">
    <property type="entry name" value="Reeler_dom"/>
</dbReference>
<evidence type="ECO:0000256" key="9">
    <source>
        <dbReference type="SAM" id="MobiDB-lite"/>
    </source>
</evidence>
<keyword evidence="8" id="KW-0044">Antibiotic</keyword>
<keyword evidence="4" id="KW-0929">Antimicrobial</keyword>
<keyword evidence="13" id="KW-1185">Reference proteome</keyword>
<reference evidence="12" key="2">
    <citation type="submission" date="2020-11" db="EMBL/GenBank/DDBJ databases">
        <authorList>
            <person name="McCartney M.A."/>
            <person name="Auch B."/>
            <person name="Kono T."/>
            <person name="Mallez S."/>
            <person name="Becker A."/>
            <person name="Gohl D.M."/>
            <person name="Silverstein K.A.T."/>
            <person name="Koren S."/>
            <person name="Bechman K.B."/>
            <person name="Herman A."/>
            <person name="Abrahante J.E."/>
            <person name="Garbe J."/>
        </authorList>
    </citation>
    <scope>NUCLEOTIDE SEQUENCE</scope>
    <source>
        <strain evidence="12">Duluth1</strain>
        <tissue evidence="12">Whole animal</tissue>
    </source>
</reference>
<feature type="region of interest" description="Disordered" evidence="9">
    <location>
        <begin position="223"/>
        <end position="321"/>
    </location>
</feature>
<dbReference type="GO" id="GO:0042742">
    <property type="term" value="P:defense response to bacterium"/>
    <property type="evidence" value="ECO:0007669"/>
    <property type="project" value="UniProtKB-KW"/>
</dbReference>
<keyword evidence="3" id="KW-0964">Secreted</keyword>
<evidence type="ECO:0000256" key="8">
    <source>
        <dbReference type="ARBA" id="ARBA00023022"/>
    </source>
</evidence>
<evidence type="ECO:0000256" key="3">
    <source>
        <dbReference type="ARBA" id="ARBA00022525"/>
    </source>
</evidence>
<evidence type="ECO:0000256" key="2">
    <source>
        <dbReference type="ARBA" id="ARBA00008501"/>
    </source>
</evidence>
<comment type="subcellular location">
    <subcellularLocation>
        <location evidence="1">Secreted</location>
    </subcellularLocation>
</comment>
<organism evidence="12 13">
    <name type="scientific">Dreissena polymorpha</name>
    <name type="common">Zebra mussel</name>
    <name type="synonym">Mytilus polymorpha</name>
    <dbReference type="NCBI Taxonomy" id="45954"/>
    <lineage>
        <taxon>Eukaryota</taxon>
        <taxon>Metazoa</taxon>
        <taxon>Spiralia</taxon>
        <taxon>Lophotrochozoa</taxon>
        <taxon>Mollusca</taxon>
        <taxon>Bivalvia</taxon>
        <taxon>Autobranchia</taxon>
        <taxon>Heteroconchia</taxon>
        <taxon>Euheterodonta</taxon>
        <taxon>Imparidentia</taxon>
        <taxon>Neoheterodontei</taxon>
        <taxon>Myida</taxon>
        <taxon>Dreissenoidea</taxon>
        <taxon>Dreissenidae</taxon>
        <taxon>Dreissena</taxon>
    </lineage>
</organism>
<evidence type="ECO:0000313" key="12">
    <source>
        <dbReference type="EMBL" id="KAH3790248.1"/>
    </source>
</evidence>
<dbReference type="InterPro" id="IPR042307">
    <property type="entry name" value="Reeler_sf"/>
</dbReference>
<dbReference type="InterPro" id="IPR051237">
    <property type="entry name" value="Ferric-chelate_Red/DefProt"/>
</dbReference>
<feature type="compositionally biased region" description="Polar residues" evidence="9">
    <location>
        <begin position="300"/>
        <end position="316"/>
    </location>
</feature>
<dbReference type="EMBL" id="JAIWYP010000008">
    <property type="protein sequence ID" value="KAH3790248.1"/>
    <property type="molecule type" value="Genomic_DNA"/>
</dbReference>
<feature type="chain" id="PRO_5038384465" description="Reelin domain-containing protein" evidence="10">
    <location>
        <begin position="21"/>
        <end position="390"/>
    </location>
</feature>
<dbReference type="Pfam" id="PF02014">
    <property type="entry name" value="Reeler"/>
    <property type="match status" value="1"/>
</dbReference>
<evidence type="ECO:0000259" key="11">
    <source>
        <dbReference type="PROSITE" id="PS51019"/>
    </source>
</evidence>
<evidence type="ECO:0000256" key="4">
    <source>
        <dbReference type="ARBA" id="ARBA00022529"/>
    </source>
</evidence>
<comment type="similarity">
    <text evidence="2">Belongs to the insect defense protein family.</text>
</comment>
<dbReference type="Proteomes" id="UP000828390">
    <property type="component" value="Unassembled WGS sequence"/>
</dbReference>
<gene>
    <name evidence="12" type="ORF">DPMN_168445</name>
</gene>
<feature type="signal peptide" evidence="10">
    <location>
        <begin position="1"/>
        <end position="20"/>
    </location>
</feature>
<dbReference type="PANTHER" id="PTHR45828:SF9">
    <property type="entry name" value="CELL WALL INTEGRITY AND STRESS RESPONSE COMPONENT 4-LIKE-RELATED"/>
    <property type="match status" value="1"/>
</dbReference>
<evidence type="ECO:0000313" key="13">
    <source>
        <dbReference type="Proteomes" id="UP000828390"/>
    </source>
</evidence>
<dbReference type="GO" id="GO:0045087">
    <property type="term" value="P:innate immune response"/>
    <property type="evidence" value="ECO:0007669"/>
    <property type="project" value="UniProtKB-KW"/>
</dbReference>
<dbReference type="GO" id="GO:0005576">
    <property type="term" value="C:extracellular region"/>
    <property type="evidence" value="ECO:0007669"/>
    <property type="project" value="UniProtKB-SubCell"/>
</dbReference>
<evidence type="ECO:0000256" key="1">
    <source>
        <dbReference type="ARBA" id="ARBA00004613"/>
    </source>
</evidence>
<protein>
    <recommendedName>
        <fullName evidence="11">Reelin domain-containing protein</fullName>
    </recommendedName>
</protein>
<dbReference type="PROSITE" id="PS51019">
    <property type="entry name" value="REELIN"/>
    <property type="match status" value="1"/>
</dbReference>
<evidence type="ECO:0000256" key="5">
    <source>
        <dbReference type="ARBA" id="ARBA00022588"/>
    </source>
</evidence>
<evidence type="ECO:0000256" key="10">
    <source>
        <dbReference type="SAM" id="SignalP"/>
    </source>
</evidence>
<name>A0A9D4IZN3_DREPO</name>
<feature type="compositionally biased region" description="Polar residues" evidence="9">
    <location>
        <begin position="270"/>
        <end position="289"/>
    </location>
</feature>
<evidence type="ECO:0000256" key="6">
    <source>
        <dbReference type="ARBA" id="ARBA00022729"/>
    </source>
</evidence>
<keyword evidence="7" id="KW-0391">Immunity</keyword>
<evidence type="ECO:0000256" key="7">
    <source>
        <dbReference type="ARBA" id="ARBA00022859"/>
    </source>
</evidence>
<comment type="caution">
    <text evidence="12">The sequence shown here is derived from an EMBL/GenBank/DDBJ whole genome shotgun (WGS) entry which is preliminary data.</text>
</comment>
<keyword evidence="5" id="KW-0399">Innate immunity</keyword>
<keyword evidence="6 10" id="KW-0732">Signal</keyword>
<proteinExistence type="inferred from homology"/>
<sequence length="390" mass="40728">MNGFLCVLGVFLCACAVTQGRPNGAPKEACFYMTPRHLHPHTSRRVFPTQALGLYNITTSADVFRPDRPIRVTLWGPPFKGFMLIAAEEGSKDWPTGIFYSEDGMAQRMDCLGRGDTVTHQNNSYKDSVSVLWYGPESLTSEQVQFVATVVVNLTIYYTNIRSGFIRLDPSIHGVASATVDPDVAPGGAAEGQEVGAVAVTMDPWLQGSVTQAPTNWWGRQGSGNSWGSGASGNLPNSWGGSGARRGNQMGSWGAGAAGGGNMRAGGSSVFTSGSSDWQQWGQGSLTSSAGGGNKKPTGPQVNNNGGRAQWATANNGAGWGPGNENWGGVPMDAPNPSGRPIWNWSKGQITSPAPSAANPPAAGSALSVSAIMELLSRLTGVGGQQTPVK</sequence>
<reference evidence="12" key="1">
    <citation type="journal article" date="2019" name="bioRxiv">
        <title>The Genome of the Zebra Mussel, Dreissena polymorpha: A Resource for Invasive Species Research.</title>
        <authorList>
            <person name="McCartney M.A."/>
            <person name="Auch B."/>
            <person name="Kono T."/>
            <person name="Mallez S."/>
            <person name="Zhang Y."/>
            <person name="Obille A."/>
            <person name="Becker A."/>
            <person name="Abrahante J.E."/>
            <person name="Garbe J."/>
            <person name="Badalamenti J.P."/>
            <person name="Herman A."/>
            <person name="Mangelson H."/>
            <person name="Liachko I."/>
            <person name="Sullivan S."/>
            <person name="Sone E.D."/>
            <person name="Koren S."/>
            <person name="Silverstein K.A.T."/>
            <person name="Beckman K.B."/>
            <person name="Gohl D.M."/>
        </authorList>
    </citation>
    <scope>NUCLEOTIDE SEQUENCE</scope>
    <source>
        <strain evidence="12">Duluth1</strain>
        <tissue evidence="12">Whole animal</tissue>
    </source>
</reference>
<accession>A0A9D4IZN3</accession>
<dbReference type="Gene3D" id="2.60.40.4060">
    <property type="entry name" value="Reeler domain"/>
    <property type="match status" value="1"/>
</dbReference>